<dbReference type="InterPro" id="IPR018247">
    <property type="entry name" value="EF_Hand_1_Ca_BS"/>
</dbReference>
<feature type="compositionally biased region" description="Polar residues" evidence="1">
    <location>
        <begin position="592"/>
        <end position="606"/>
    </location>
</feature>
<evidence type="ECO:0000313" key="3">
    <source>
        <dbReference type="Proteomes" id="UP000239388"/>
    </source>
</evidence>
<dbReference type="Gene3D" id="1.10.1330.10">
    <property type="entry name" value="Dockerin domain"/>
    <property type="match status" value="1"/>
</dbReference>
<comment type="caution">
    <text evidence="2">The sequence shown here is derived from an EMBL/GenBank/DDBJ whole genome shotgun (WGS) entry which is preliminary data.</text>
</comment>
<dbReference type="InterPro" id="IPR036439">
    <property type="entry name" value="Dockerin_dom_sf"/>
</dbReference>
<dbReference type="PROSITE" id="PS00018">
    <property type="entry name" value="EF_HAND_1"/>
    <property type="match status" value="1"/>
</dbReference>
<accession>A0A2S8G8W1</accession>
<gene>
    <name evidence="2" type="ORF">C5Y98_04635</name>
</gene>
<dbReference type="EMBL" id="PUIB01000007">
    <property type="protein sequence ID" value="PQO40869.1"/>
    <property type="molecule type" value="Genomic_DNA"/>
</dbReference>
<dbReference type="RefSeq" id="WP_105352050.1">
    <property type="nucleotide sequence ID" value="NZ_PUIB01000007.1"/>
</dbReference>
<dbReference type="AlphaFoldDB" id="A0A2S8G8W1"/>
<organism evidence="2 3">
    <name type="scientific">Blastopirellula marina</name>
    <dbReference type="NCBI Taxonomy" id="124"/>
    <lineage>
        <taxon>Bacteria</taxon>
        <taxon>Pseudomonadati</taxon>
        <taxon>Planctomycetota</taxon>
        <taxon>Planctomycetia</taxon>
        <taxon>Pirellulales</taxon>
        <taxon>Pirellulaceae</taxon>
        <taxon>Blastopirellula</taxon>
    </lineage>
</organism>
<evidence type="ECO:0000313" key="2">
    <source>
        <dbReference type="EMBL" id="PQO40869.1"/>
    </source>
</evidence>
<sequence length="649" mass="70458">MKKTRSRTAYRNSIARNWKHQVGFEALEVREMLDASGELISLRLEATDLNGNPIQQVAQGESFLVTAYIEDRRGEPGVTVNVDTENDILANPFGFFTAYFNVTYDSVGFDFDESYGVHIGPTISPVVVSTPGTDIDGYIERLGVQNIDLSGHLHSAEVELLSFRMIAQQPGTYNMAEGINPHFHFDVVDYIENPNQLPEDWAVNYVDGVPQLDRLTGQDFIAATEDADEYFSLYHYGQQRLTASDQVYFEGVGLQVIAAGQDADYEMRYVVSPTSTTGGEVATLPENLEYIDEWNYFYVEIYAKAPSGYAVTNSVVTVSYNPDDFEFVQAIGRTQDSTNLRYSVSFTDVDDENGLATIGFSTLSSDLGDDQYALIGRVQLRSLMELAVDYTNGELQATSSSVISLSDTNATVTHTSTGASAVVNGTTPTGSSFDVWPVIYDVANGEDRTVGLADFSDFVGAFGKTVNGDPSIRKLDFDHNGSVGLSDFALFVRNFGKSDATNSTRVYPEGYPGDLSGSAALMGSSFLLEGEPIDSRSSMSQPIPIVETSAPATTSSSSTDTIASSLLSLPATTPSSPESSTQVPDEDEADTSVPTSSPDSYVSNLEDQSDLLALTSNQWDDSLASDEEETDFAASADEVLALWDEENEL</sequence>
<proteinExistence type="predicted"/>
<dbReference type="OrthoDB" id="233485at2"/>
<feature type="compositionally biased region" description="Low complexity" evidence="1">
    <location>
        <begin position="568"/>
        <end position="581"/>
    </location>
</feature>
<protein>
    <recommendedName>
        <fullName evidence="4">EF-hand domain-containing protein</fullName>
    </recommendedName>
</protein>
<reference evidence="2 3" key="1">
    <citation type="submission" date="2018-02" db="EMBL/GenBank/DDBJ databases">
        <title>Comparative genomes isolates from brazilian mangrove.</title>
        <authorList>
            <person name="Araujo J.E."/>
            <person name="Taketani R.G."/>
            <person name="Silva M.C.P."/>
            <person name="Loureco M.V."/>
            <person name="Andreote F.D."/>
        </authorList>
    </citation>
    <scope>NUCLEOTIDE SEQUENCE [LARGE SCALE GENOMIC DNA]</scope>
    <source>
        <strain evidence="2 3">NAP PRIS-MGV</strain>
    </source>
</reference>
<evidence type="ECO:0008006" key="4">
    <source>
        <dbReference type="Google" id="ProtNLM"/>
    </source>
</evidence>
<feature type="region of interest" description="Disordered" evidence="1">
    <location>
        <begin position="568"/>
        <end position="608"/>
    </location>
</feature>
<evidence type="ECO:0000256" key="1">
    <source>
        <dbReference type="SAM" id="MobiDB-lite"/>
    </source>
</evidence>
<dbReference type="Proteomes" id="UP000239388">
    <property type="component" value="Unassembled WGS sequence"/>
</dbReference>
<name>A0A2S8G8W1_9BACT</name>
<dbReference type="GO" id="GO:0000272">
    <property type="term" value="P:polysaccharide catabolic process"/>
    <property type="evidence" value="ECO:0007669"/>
    <property type="project" value="InterPro"/>
</dbReference>